<reference evidence="3 5" key="2">
    <citation type="submission" date="2020-08" db="EMBL/GenBank/DDBJ databases">
        <title>Genomic Encyclopedia of Type Strains, Phase IV (KMG-IV): sequencing the most valuable type-strain genomes for metagenomic binning, comparative biology and taxonomic classification.</title>
        <authorList>
            <person name="Goeker M."/>
        </authorList>
    </citation>
    <scope>NUCLEOTIDE SEQUENCE [LARGE SCALE GENOMIC DNA]</scope>
    <source>
        <strain evidence="3 5">DSM 10368</strain>
    </source>
</reference>
<dbReference type="PANTHER" id="PTHR39327:SF1">
    <property type="entry name" value="BLR5470 PROTEIN"/>
    <property type="match status" value="1"/>
</dbReference>
<dbReference type="Pfam" id="PF06035">
    <property type="entry name" value="Peptidase_C93"/>
    <property type="match status" value="1"/>
</dbReference>
<feature type="chain" id="PRO_5042041602" evidence="1">
    <location>
        <begin position="34"/>
        <end position="209"/>
    </location>
</feature>
<evidence type="ECO:0000313" key="4">
    <source>
        <dbReference type="Proteomes" id="UP000075755"/>
    </source>
</evidence>
<evidence type="ECO:0000313" key="2">
    <source>
        <dbReference type="EMBL" id="AMS39662.1"/>
    </source>
</evidence>
<reference evidence="2 4" key="1">
    <citation type="submission" date="2016-03" db="EMBL/GenBank/DDBJ databases">
        <title>Complete genome of Aminobacter aminovorans KCTC 2477.</title>
        <authorList>
            <person name="Kim K.M."/>
        </authorList>
    </citation>
    <scope>NUCLEOTIDE SEQUENCE [LARGE SCALE GENOMIC DNA]</scope>
    <source>
        <strain evidence="2 4">KCTC 2477</strain>
    </source>
</reference>
<dbReference type="Proteomes" id="UP000075755">
    <property type="component" value="Chromosome"/>
</dbReference>
<dbReference type="RefSeq" id="WP_067955683.1">
    <property type="nucleotide sequence ID" value="NZ_CP015005.1"/>
</dbReference>
<evidence type="ECO:0000256" key="1">
    <source>
        <dbReference type="SAM" id="SignalP"/>
    </source>
</evidence>
<accession>A0AAC9AQ31</accession>
<dbReference type="Gene3D" id="3.10.620.30">
    <property type="match status" value="1"/>
</dbReference>
<dbReference type="Proteomes" id="UP000577697">
    <property type="component" value="Unassembled WGS sequence"/>
</dbReference>
<organism evidence="2 4">
    <name type="scientific">Aminobacter aminovorans</name>
    <name type="common">Chelatobacter heintzii</name>
    <dbReference type="NCBI Taxonomy" id="83263"/>
    <lineage>
        <taxon>Bacteria</taxon>
        <taxon>Pseudomonadati</taxon>
        <taxon>Pseudomonadota</taxon>
        <taxon>Alphaproteobacteria</taxon>
        <taxon>Hyphomicrobiales</taxon>
        <taxon>Phyllobacteriaceae</taxon>
        <taxon>Aminobacter</taxon>
    </lineage>
</organism>
<keyword evidence="1" id="KW-0732">Signal</keyword>
<proteinExistence type="predicted"/>
<sequence length="209" mass="22838">MISAAGVRCAAGRAGVFFGLMTGVVLSAGAAFAASQPMTTGGLTSQPIGHYDFCRLNPAECSIRSRDTGPEQMTGAMWRKIVAVNVSVNAAVKPMNDIDIYGRDEVWTYPDNSEGDCEDYVLEKRRTLNREGLKLSNLLITVVRKPDGEGHAVLTVRTSKGDFILDNLTDAVRQWDETGYSYLKRQSSENTGRWVTIREGQPMLVGSVK</sequence>
<dbReference type="InterPro" id="IPR010319">
    <property type="entry name" value="Transglutaminase-like_Cys_pept"/>
</dbReference>
<evidence type="ECO:0000313" key="3">
    <source>
        <dbReference type="EMBL" id="MBB3708223.1"/>
    </source>
</evidence>
<dbReference type="EMBL" id="CP015005">
    <property type="protein sequence ID" value="AMS39662.1"/>
    <property type="molecule type" value="Genomic_DNA"/>
</dbReference>
<keyword evidence="5" id="KW-1185">Reference proteome</keyword>
<protein>
    <submittedName>
        <fullName evidence="2 3">Transglutaminase</fullName>
    </submittedName>
</protein>
<feature type="signal peptide" evidence="1">
    <location>
        <begin position="1"/>
        <end position="33"/>
    </location>
</feature>
<gene>
    <name evidence="2" type="ORF">AA2016_0724</name>
    <name evidence="3" type="ORF">FHS67_004561</name>
</gene>
<evidence type="ECO:0000313" key="5">
    <source>
        <dbReference type="Proteomes" id="UP000577697"/>
    </source>
</evidence>
<name>A0AAC9AQ31_AMIAI</name>
<dbReference type="KEGG" id="aak:AA2016_0724"/>
<dbReference type="AlphaFoldDB" id="A0AAC9AQ31"/>
<dbReference type="EMBL" id="JACICB010000018">
    <property type="protein sequence ID" value="MBB3708223.1"/>
    <property type="molecule type" value="Genomic_DNA"/>
</dbReference>
<dbReference type="PANTHER" id="PTHR39327">
    <property type="match status" value="1"/>
</dbReference>